<comment type="caution">
    <text evidence="2">The sequence shown here is derived from an EMBL/GenBank/DDBJ whole genome shotgun (WGS) entry which is preliminary data.</text>
</comment>
<feature type="signal peptide" evidence="1">
    <location>
        <begin position="1"/>
        <end position="26"/>
    </location>
</feature>
<organism evidence="2 3">
    <name type="scientific">Pedobacter changchengzhani</name>
    <dbReference type="NCBI Taxonomy" id="2529274"/>
    <lineage>
        <taxon>Bacteria</taxon>
        <taxon>Pseudomonadati</taxon>
        <taxon>Bacteroidota</taxon>
        <taxon>Sphingobacteriia</taxon>
        <taxon>Sphingobacteriales</taxon>
        <taxon>Sphingobacteriaceae</taxon>
        <taxon>Pedobacter</taxon>
    </lineage>
</organism>
<evidence type="ECO:0000256" key="1">
    <source>
        <dbReference type="SAM" id="SignalP"/>
    </source>
</evidence>
<evidence type="ECO:0000313" key="2">
    <source>
        <dbReference type="EMBL" id="TDG35394.1"/>
    </source>
</evidence>
<dbReference type="OrthoDB" id="978645at2"/>
<protein>
    <recommendedName>
        <fullName evidence="4">Outer membrane protein beta-barrel domain-containing protein</fullName>
    </recommendedName>
</protein>
<evidence type="ECO:0000313" key="3">
    <source>
        <dbReference type="Proteomes" id="UP000295668"/>
    </source>
</evidence>
<name>A0A4R5MIJ2_9SPHI</name>
<proteinExistence type="predicted"/>
<accession>A0A4R5MIJ2</accession>
<dbReference type="AlphaFoldDB" id="A0A4R5MIJ2"/>
<dbReference type="Proteomes" id="UP000295668">
    <property type="component" value="Unassembled WGS sequence"/>
</dbReference>
<gene>
    <name evidence="2" type="ORF">EZJ43_13935</name>
</gene>
<keyword evidence="3" id="KW-1185">Reference proteome</keyword>
<feature type="chain" id="PRO_5020380831" description="Outer membrane protein beta-barrel domain-containing protein" evidence="1">
    <location>
        <begin position="27"/>
        <end position="160"/>
    </location>
</feature>
<dbReference type="EMBL" id="SJCY01000010">
    <property type="protein sequence ID" value="TDG35394.1"/>
    <property type="molecule type" value="Genomic_DNA"/>
</dbReference>
<evidence type="ECO:0008006" key="4">
    <source>
        <dbReference type="Google" id="ProtNLM"/>
    </source>
</evidence>
<keyword evidence="1" id="KW-0732">Signal</keyword>
<reference evidence="2 3" key="1">
    <citation type="submission" date="2019-02" db="EMBL/GenBank/DDBJ databases">
        <title>Pedobacter sp. nov., a novel speices isolated from soil of pinguins habitat in Antarcitica.</title>
        <authorList>
            <person name="He R.-H."/>
        </authorList>
    </citation>
    <scope>NUCLEOTIDE SEQUENCE [LARGE SCALE GENOMIC DNA]</scope>
    <source>
        <strain evidence="2 3">E01020</strain>
    </source>
</reference>
<sequence length="160" mass="17200">MFMKKLLLTIFGCVALLTIGATNVNAQNYKNAIGGRFGNANGITFKTGLNKGAMLELVGNFRSTKGIDYLRLTGLYEVYNPINGAAGLTWYYGGGGTIGSYKVKELDGDVYLGLNGVLGLDYKFKGAPINLSLDWIPTLQLTPDASFYSGDVGLGVRFTF</sequence>